<dbReference type="PROSITE" id="PS01173">
    <property type="entry name" value="LIPASE_GDXG_HIS"/>
    <property type="match status" value="1"/>
</dbReference>
<dbReference type="SUPFAM" id="SSF53474">
    <property type="entry name" value="alpha/beta-Hydrolases"/>
    <property type="match status" value="1"/>
</dbReference>
<evidence type="ECO:0000313" key="5">
    <source>
        <dbReference type="Proteomes" id="UP000295122"/>
    </source>
</evidence>
<dbReference type="Gene3D" id="3.40.50.1820">
    <property type="entry name" value="alpha/beta hydrolase"/>
    <property type="match status" value="1"/>
</dbReference>
<dbReference type="InterPro" id="IPR013094">
    <property type="entry name" value="AB_hydrolase_3"/>
</dbReference>
<dbReference type="GO" id="GO:0016787">
    <property type="term" value="F:hydrolase activity"/>
    <property type="evidence" value="ECO:0007669"/>
    <property type="project" value="UniProtKB-KW"/>
</dbReference>
<keyword evidence="5" id="KW-1185">Reference proteome</keyword>
<dbReference type="OrthoDB" id="9806180at2"/>
<proteinExistence type="inferred from homology"/>
<dbReference type="PANTHER" id="PTHR48081:SF8">
    <property type="entry name" value="ALPHA_BETA HYDROLASE FOLD-3 DOMAIN-CONTAINING PROTEIN-RELATED"/>
    <property type="match status" value="1"/>
</dbReference>
<dbReference type="Proteomes" id="UP000295122">
    <property type="component" value="Unassembled WGS sequence"/>
</dbReference>
<evidence type="ECO:0000313" key="4">
    <source>
        <dbReference type="EMBL" id="TDR88132.1"/>
    </source>
</evidence>
<sequence>MRAVHPDVEALIAAGKAAGSLPFEAMSPDEARRAYASRRDLLQLPPDAVSEKRDITIAGPGGPLALRLYRPVGATADEILPCLVYMHGGGWVFGNLESHDGLCCRLANEAGCCVVAVDYRLAPEHPFPAAVEDCASAYGHVAREAGSLRVDPGRLALGGDSAGGNLAAVLAIMARDGSLAPARFQILLYPVVDLDRTIEDYGPNSPGMTITGATMAYFLDHYAPDVSTRADWRASPIKAATLAGLPPALVVTCGHDPLGEEGRRYAERLERDGVAVTALHLADQTHGILTMTKVIRPTAGIIAYVGAALRGAFQSAPSGDAPAAATGAAGH</sequence>
<comment type="similarity">
    <text evidence="1">Belongs to the 'GDXG' lipolytic enzyme family.</text>
</comment>
<evidence type="ECO:0000259" key="3">
    <source>
        <dbReference type="Pfam" id="PF07859"/>
    </source>
</evidence>
<evidence type="ECO:0000256" key="2">
    <source>
        <dbReference type="ARBA" id="ARBA00022801"/>
    </source>
</evidence>
<dbReference type="InterPro" id="IPR029058">
    <property type="entry name" value="AB_hydrolase_fold"/>
</dbReference>
<dbReference type="EMBL" id="SNZR01000015">
    <property type="protein sequence ID" value="TDR88132.1"/>
    <property type="molecule type" value="Genomic_DNA"/>
</dbReference>
<reference evidence="4 5" key="1">
    <citation type="submission" date="2019-03" db="EMBL/GenBank/DDBJ databases">
        <title>Genomic Encyclopedia of Type Strains, Phase IV (KMG-IV): sequencing the most valuable type-strain genomes for metagenomic binning, comparative biology and taxonomic classification.</title>
        <authorList>
            <person name="Goeker M."/>
        </authorList>
    </citation>
    <scope>NUCLEOTIDE SEQUENCE [LARGE SCALE GENOMIC DNA]</scope>
    <source>
        <strain evidence="4 5">DSM 25903</strain>
    </source>
</reference>
<dbReference type="PANTHER" id="PTHR48081">
    <property type="entry name" value="AB HYDROLASE SUPERFAMILY PROTEIN C4A8.06C"/>
    <property type="match status" value="1"/>
</dbReference>
<organism evidence="4 5">
    <name type="scientific">Enterovirga rhinocerotis</name>
    <dbReference type="NCBI Taxonomy" id="1339210"/>
    <lineage>
        <taxon>Bacteria</taxon>
        <taxon>Pseudomonadati</taxon>
        <taxon>Pseudomonadota</taxon>
        <taxon>Alphaproteobacteria</taxon>
        <taxon>Hyphomicrobiales</taxon>
        <taxon>Methylobacteriaceae</taxon>
        <taxon>Enterovirga</taxon>
    </lineage>
</organism>
<evidence type="ECO:0000256" key="1">
    <source>
        <dbReference type="ARBA" id="ARBA00010515"/>
    </source>
</evidence>
<accession>A0A4R7BT97</accession>
<dbReference type="InterPro" id="IPR002168">
    <property type="entry name" value="Lipase_GDXG_HIS_AS"/>
</dbReference>
<dbReference type="RefSeq" id="WP_133773372.1">
    <property type="nucleotide sequence ID" value="NZ_SNZR01000015.1"/>
</dbReference>
<keyword evidence="2" id="KW-0378">Hydrolase</keyword>
<dbReference type="InterPro" id="IPR050300">
    <property type="entry name" value="GDXG_lipolytic_enzyme"/>
</dbReference>
<feature type="domain" description="Alpha/beta hydrolase fold-3" evidence="3">
    <location>
        <begin position="83"/>
        <end position="289"/>
    </location>
</feature>
<dbReference type="AlphaFoldDB" id="A0A4R7BT97"/>
<name>A0A4R7BT97_9HYPH</name>
<dbReference type="Pfam" id="PF07859">
    <property type="entry name" value="Abhydrolase_3"/>
    <property type="match status" value="1"/>
</dbReference>
<comment type="caution">
    <text evidence="4">The sequence shown here is derived from an EMBL/GenBank/DDBJ whole genome shotgun (WGS) entry which is preliminary data.</text>
</comment>
<gene>
    <name evidence="4" type="ORF">EV668_4001</name>
</gene>
<protein>
    <submittedName>
        <fullName evidence="4">Acetyl esterase</fullName>
    </submittedName>
</protein>